<dbReference type="EMBL" id="CAUOFW020003643">
    <property type="protein sequence ID" value="CAK9161212.1"/>
    <property type="molecule type" value="Genomic_DNA"/>
</dbReference>
<keyword evidence="2" id="KW-1185">Reference proteome</keyword>
<accession>A0ABC8SVK1</accession>
<proteinExistence type="predicted"/>
<evidence type="ECO:0000313" key="2">
    <source>
        <dbReference type="Proteomes" id="UP001642360"/>
    </source>
</evidence>
<gene>
    <name evidence="1" type="ORF">ILEXP_LOCUS30002</name>
</gene>
<dbReference type="Pfam" id="PF16053">
    <property type="entry name" value="MRP-S34"/>
    <property type="match status" value="1"/>
</dbReference>
<evidence type="ECO:0000313" key="1">
    <source>
        <dbReference type="EMBL" id="CAK9161212.1"/>
    </source>
</evidence>
<sequence length="144" mass="16191">MATIVASRAASMEKTTSFFRLSFNFFRNFSSSTTTINTTTSAASVGTKNSKRKNLFEVVQFLPNWGIGYQMAKTHWIGVSYQITRINLYRDGRHGKAWGIVHKDGLPTADAPKKISGVHKRCWRYIANSKTPEESFPKPELQAA</sequence>
<name>A0ABC8SVK1_9AQUA</name>
<dbReference type="AlphaFoldDB" id="A0ABC8SVK1"/>
<protein>
    <recommendedName>
        <fullName evidence="3">Mitochondrial 28S ribosomal protein S34</fullName>
    </recommendedName>
</protein>
<evidence type="ECO:0008006" key="3">
    <source>
        <dbReference type="Google" id="ProtNLM"/>
    </source>
</evidence>
<organism evidence="1 2">
    <name type="scientific">Ilex paraguariensis</name>
    <name type="common">yerba mate</name>
    <dbReference type="NCBI Taxonomy" id="185542"/>
    <lineage>
        <taxon>Eukaryota</taxon>
        <taxon>Viridiplantae</taxon>
        <taxon>Streptophyta</taxon>
        <taxon>Embryophyta</taxon>
        <taxon>Tracheophyta</taxon>
        <taxon>Spermatophyta</taxon>
        <taxon>Magnoliopsida</taxon>
        <taxon>eudicotyledons</taxon>
        <taxon>Gunneridae</taxon>
        <taxon>Pentapetalae</taxon>
        <taxon>asterids</taxon>
        <taxon>campanulids</taxon>
        <taxon>Aquifoliales</taxon>
        <taxon>Aquifoliaceae</taxon>
        <taxon>Ilex</taxon>
    </lineage>
</organism>
<dbReference type="InterPro" id="IPR032053">
    <property type="entry name" value="Ribosomal_mS34"/>
</dbReference>
<dbReference type="PANTHER" id="PTHR35316:SF1">
    <property type="entry name" value="28S RIBOSOMAL S34 PROTEIN"/>
    <property type="match status" value="1"/>
</dbReference>
<dbReference type="Proteomes" id="UP001642360">
    <property type="component" value="Unassembled WGS sequence"/>
</dbReference>
<comment type="caution">
    <text evidence="1">The sequence shown here is derived from an EMBL/GenBank/DDBJ whole genome shotgun (WGS) entry which is preliminary data.</text>
</comment>
<reference evidence="1 2" key="1">
    <citation type="submission" date="2024-02" db="EMBL/GenBank/DDBJ databases">
        <authorList>
            <person name="Vignale AGUSTIN F."/>
            <person name="Sosa J E."/>
            <person name="Modenutti C."/>
        </authorList>
    </citation>
    <scope>NUCLEOTIDE SEQUENCE [LARGE SCALE GENOMIC DNA]</scope>
</reference>
<dbReference type="PANTHER" id="PTHR35316">
    <property type="entry name" value="28S RIBOSOMAL S34 PROTEIN"/>
    <property type="match status" value="1"/>
</dbReference>